<evidence type="ECO:0000313" key="2">
    <source>
        <dbReference type="EMBL" id="MQY29779.1"/>
    </source>
</evidence>
<dbReference type="AlphaFoldDB" id="A0A7K0DVJ0"/>
<keyword evidence="2" id="KW-0378">Hydrolase</keyword>
<evidence type="ECO:0000313" key="3">
    <source>
        <dbReference type="Proteomes" id="UP000431401"/>
    </source>
</evidence>
<dbReference type="InterPro" id="IPR019405">
    <property type="entry name" value="Lactonase_7-beta_prop"/>
</dbReference>
<proteinExistence type="inferred from homology"/>
<dbReference type="EMBL" id="WEGI01000012">
    <property type="protein sequence ID" value="MQY29779.1"/>
    <property type="molecule type" value="Genomic_DNA"/>
</dbReference>
<dbReference type="InterPro" id="IPR011045">
    <property type="entry name" value="N2O_reductase_N"/>
</dbReference>
<dbReference type="Pfam" id="PF10282">
    <property type="entry name" value="Lactonase"/>
    <property type="match status" value="1"/>
</dbReference>
<sequence length="341" mass="35555">MTVVAYVSNADSGDISVLRLGADGTLDAVQTRPAGGTVMPLAVGPGRHHLYAALRSEPWSVACFDIDTATGELAPLATVPLPADTAYLSTDRTGRYLFGASYTGNIVSVNAIGPDGVVAPDPVAVLPTPPHAHSIVVAPDNRHLFAAVLGGDAVLQFRFDPQTGVLTPNDPAFVSTLPGAGPRHLVFHPGGRFVYVADELDGTVGGYEFDSGTGQLVPLDTISVLPDGVSQPWTAELRLTPDGRLLYVSDRTSSTLAGFRVDATTGALKLLGHTETEACPRGFDIDPGGRFLLAAGQQSDALTVHAIDADSGALRPLGRYPVGRNPNWVQIVELPSVPEPG</sequence>
<dbReference type="Gene3D" id="2.130.10.10">
    <property type="entry name" value="YVTN repeat-like/Quinoprotein amine dehydrogenase"/>
    <property type="match status" value="1"/>
</dbReference>
<keyword evidence="3" id="KW-1185">Reference proteome</keyword>
<dbReference type="PANTHER" id="PTHR30344">
    <property type="entry name" value="6-PHOSPHOGLUCONOLACTONASE-RELATED"/>
    <property type="match status" value="1"/>
</dbReference>
<dbReference type="InterPro" id="IPR050282">
    <property type="entry name" value="Cycloisomerase_2"/>
</dbReference>
<dbReference type="RefSeq" id="WP_153346947.1">
    <property type="nucleotide sequence ID" value="NZ_WEGI01000012.1"/>
</dbReference>
<dbReference type="SUPFAM" id="SSF50974">
    <property type="entry name" value="Nitrous oxide reductase, N-terminal domain"/>
    <property type="match status" value="1"/>
</dbReference>
<accession>A0A7K0DVJ0</accession>
<organism evidence="2 3">
    <name type="scientific">Nocardia aurantia</name>
    <dbReference type="NCBI Taxonomy" id="2585199"/>
    <lineage>
        <taxon>Bacteria</taxon>
        <taxon>Bacillati</taxon>
        <taxon>Actinomycetota</taxon>
        <taxon>Actinomycetes</taxon>
        <taxon>Mycobacteriales</taxon>
        <taxon>Nocardiaceae</taxon>
        <taxon>Nocardia</taxon>
    </lineage>
</organism>
<evidence type="ECO:0000256" key="1">
    <source>
        <dbReference type="ARBA" id="ARBA00005564"/>
    </source>
</evidence>
<dbReference type="GO" id="GO:0017057">
    <property type="term" value="F:6-phosphogluconolactonase activity"/>
    <property type="evidence" value="ECO:0007669"/>
    <property type="project" value="UniProtKB-EC"/>
</dbReference>
<dbReference type="InterPro" id="IPR015943">
    <property type="entry name" value="WD40/YVTN_repeat-like_dom_sf"/>
</dbReference>
<comment type="caution">
    <text evidence="2">The sequence shown here is derived from an EMBL/GenBank/DDBJ whole genome shotgun (WGS) entry which is preliminary data.</text>
</comment>
<dbReference type="PANTHER" id="PTHR30344:SF1">
    <property type="entry name" value="6-PHOSPHOGLUCONOLACTONASE"/>
    <property type="match status" value="1"/>
</dbReference>
<name>A0A7K0DVJ0_9NOCA</name>
<dbReference type="OrthoDB" id="3725564at2"/>
<comment type="similarity">
    <text evidence="1">Belongs to the cycloisomerase 2 family.</text>
</comment>
<protein>
    <submittedName>
        <fullName evidence="2">6-phosphogluconolactonase</fullName>
        <ecNumber evidence="2">3.1.1.31</ecNumber>
    </submittedName>
</protein>
<dbReference type="Proteomes" id="UP000431401">
    <property type="component" value="Unassembled WGS sequence"/>
</dbReference>
<dbReference type="GO" id="GO:0005829">
    <property type="term" value="C:cytosol"/>
    <property type="evidence" value="ECO:0007669"/>
    <property type="project" value="TreeGrafter"/>
</dbReference>
<dbReference type="EC" id="3.1.1.31" evidence="2"/>
<reference evidence="2 3" key="1">
    <citation type="submission" date="2019-10" db="EMBL/GenBank/DDBJ databases">
        <title>Nocardia macrotermitis sp. nov. and Nocardia aurantia sp. nov., isolated from the gut of fungus growing-termite Macrotermes natalensis.</title>
        <authorList>
            <person name="Benndorf R."/>
            <person name="Schwitalla J."/>
            <person name="Martin K."/>
            <person name="De Beer W."/>
            <person name="Kaster A.-K."/>
            <person name="Vollmers J."/>
            <person name="Poulsen M."/>
            <person name="Beemelmanns C."/>
        </authorList>
    </citation>
    <scope>NUCLEOTIDE SEQUENCE [LARGE SCALE GENOMIC DNA]</scope>
    <source>
        <strain evidence="2 3">RB56</strain>
    </source>
</reference>
<gene>
    <name evidence="2" type="primary">pgl_2</name>
    <name evidence="2" type="ORF">NRB56_53720</name>
</gene>